<feature type="region of interest" description="Disordered" evidence="1">
    <location>
        <begin position="367"/>
        <end position="410"/>
    </location>
</feature>
<feature type="compositionally biased region" description="Basic and acidic residues" evidence="1">
    <location>
        <begin position="377"/>
        <end position="410"/>
    </location>
</feature>
<proteinExistence type="predicted"/>
<feature type="compositionally biased region" description="Basic and acidic residues" evidence="1">
    <location>
        <begin position="551"/>
        <end position="563"/>
    </location>
</feature>
<reference evidence="2 3" key="1">
    <citation type="submission" date="2019-01" db="EMBL/GenBank/DDBJ databases">
        <authorList>
            <person name="Sayadi A."/>
        </authorList>
    </citation>
    <scope>NUCLEOTIDE SEQUENCE [LARGE SCALE GENOMIC DNA]</scope>
</reference>
<evidence type="ECO:0000313" key="3">
    <source>
        <dbReference type="Proteomes" id="UP000410492"/>
    </source>
</evidence>
<feature type="region of interest" description="Disordered" evidence="1">
    <location>
        <begin position="1384"/>
        <end position="1430"/>
    </location>
</feature>
<feature type="compositionally biased region" description="Basic and acidic residues" evidence="1">
    <location>
        <begin position="1384"/>
        <end position="1398"/>
    </location>
</feature>
<name>A0A653DUZ9_CALMS</name>
<accession>A0A653DUZ9</accession>
<feature type="compositionally biased region" description="Polar residues" evidence="1">
    <location>
        <begin position="689"/>
        <end position="703"/>
    </location>
</feature>
<feature type="compositionally biased region" description="Acidic residues" evidence="1">
    <location>
        <begin position="273"/>
        <end position="282"/>
    </location>
</feature>
<dbReference type="OrthoDB" id="6784468at2759"/>
<organism evidence="2 3">
    <name type="scientific">Callosobruchus maculatus</name>
    <name type="common">Southern cowpea weevil</name>
    <name type="synonym">Pulse bruchid</name>
    <dbReference type="NCBI Taxonomy" id="64391"/>
    <lineage>
        <taxon>Eukaryota</taxon>
        <taxon>Metazoa</taxon>
        <taxon>Ecdysozoa</taxon>
        <taxon>Arthropoda</taxon>
        <taxon>Hexapoda</taxon>
        <taxon>Insecta</taxon>
        <taxon>Pterygota</taxon>
        <taxon>Neoptera</taxon>
        <taxon>Endopterygota</taxon>
        <taxon>Coleoptera</taxon>
        <taxon>Polyphaga</taxon>
        <taxon>Cucujiformia</taxon>
        <taxon>Chrysomeloidea</taxon>
        <taxon>Chrysomelidae</taxon>
        <taxon>Bruchinae</taxon>
        <taxon>Bruchini</taxon>
        <taxon>Callosobruchus</taxon>
    </lineage>
</organism>
<feature type="region of interest" description="Disordered" evidence="1">
    <location>
        <begin position="314"/>
        <end position="339"/>
    </location>
</feature>
<feature type="region of interest" description="Disordered" evidence="1">
    <location>
        <begin position="272"/>
        <end position="301"/>
    </location>
</feature>
<gene>
    <name evidence="2" type="ORF">CALMAC_LOCUS20610</name>
</gene>
<dbReference type="EMBL" id="CAACVG010014949">
    <property type="protein sequence ID" value="VEN63927.1"/>
    <property type="molecule type" value="Genomic_DNA"/>
</dbReference>
<dbReference type="Proteomes" id="UP000410492">
    <property type="component" value="Unassembled WGS sequence"/>
</dbReference>
<feature type="region of interest" description="Disordered" evidence="1">
    <location>
        <begin position="1443"/>
        <end position="1514"/>
    </location>
</feature>
<sequence length="1584" mass="180557">MLIFQSFVDSDDLETIRKYRNTNFIINGEQVGPRIIQKEKLSPCQRRNKRLQAEMQDIDVTNTADEEIELESEVVDESLEDIAMKRYEEMEQQVGRKVKVDTWKGKGVKRICLCNTKEYKVVKGKFGNKSVKIKLTVNRNTRNAAASKQKKKICLCNLAKKIIKTTAELTAVQNKDALSKTLNEVLDTLNLNDDMVPNEKYDVTVSSTKLVDPIDVEEIESVSEKKICVCKKRKKNVSLKIVRKTCEATVMVDAQTKIPDSTENNQNELIEHDNEDDSAEEDPTNKHDDADEEQDQEKLERGNEVADHFEDEIQSSVDGSQELPIVEDEAKGDKLDRKKSRKKKKRVCLCNKKIKNVAIKITKTRASGWSVETENSTDLKEGQNVEATELDRSPVEATTKETKSDDDLSKAKSMRKKRICLCERQLKDVAIRIIRTTSDSFSKKHIHVVKRHRTNNLKNLKYRMKFEQRILDGEAEISKLKWRKRKKKLCFCDFHLESIDEEIHTKEQIPEPIEKIDSIEEQQGGDTLKSKEEVQFKEQVPGPIEKIGSIENKREGDTLRSKTKESSLYEIYNRHERIEDQSEPNLLSTQTTQSSLQEILKPPRGYVDGTEEQSESNVLFVKASENDKIEEQMQEAINKNHDLTKVAEKSNITDATSQTSISVRIVKEHSLQRILSSSSKVKKNDHSETNGSTMVKTGPTKNKTSCLCKDQNPKKILITRNNLSKIEFDKIPMQLKSQNKADVENMRKLKQKKKVCFCEDLLMKEILEDEDNQSASSDELEANRSCQEIVSPRNTKQTIDKYSDGEKEVEIVIRKRYVAESSYGKYQDMQELVDEMLEGTDNRLTKLHKFKEAGEMTNKSKKLPNVKCIKKQCKAIIKENRSIDNEKLEIDASNENAVNDTKMKRRKKKKKNTESCRCDCNCPEIAFCNRSSLIELIDASELLSACNKEESEMLDTRKCNDSVYKVLYASDLKPIIEESNEDEDKLNERNQNRNMKKYKCTTDDLREDQKKETCTGISNCYKDTICNRLSPIILFDPIEQSTLSIASTLSEEMTLYQRTQTKERHYTKSHRNTSNHKALKRKSKSSLVRLLDSDDDLSLNTDHVSDSANVELKSIIDELNQDLLNTKGSQKASKCNQMDSFYEDQGDGITIEQLHRKKPSLMSPDSHLETSKEKVNKVCDGSYSTEDYGNGKMNEIKQQVLKTPDARDSGCAIEESKELNQKSQNQDIKFATKQLSKDVSSHKISKQTETFCVASHDFEKDKNLSKRSLSKFSEPYGHSISNTDPVSKTFSIKELKSAVSHSKKGILDEDILRKPKKKSSILNTITKCIADAERHIKKPFKRICSYTEDTVNKKASPIKPLNLDKHSKSREVIEMNKLYVNSEKKSGREECRSLDNKRSGHNAQVKEISLGKDQSTTEVTNSSATDDQQMQCSNKYKFEEGTVSNETSSIASDNNNKVSNIKSDTKSNLAKETSHIGSQTKKSTVSTNHSIENLTNGDISDQKDNSTCNRSVLPYSNEPSQSLTLITEPVIKMSDFTQQKSDTVPSISAKWSSISSKRTKYINAITEYTDNKIQPKILTKVVTV</sequence>
<feature type="compositionally biased region" description="Polar residues" evidence="1">
    <location>
        <begin position="1443"/>
        <end position="1510"/>
    </location>
</feature>
<evidence type="ECO:0000313" key="2">
    <source>
        <dbReference type="EMBL" id="VEN63927.1"/>
    </source>
</evidence>
<feature type="region of interest" description="Disordered" evidence="1">
    <location>
        <begin position="523"/>
        <end position="563"/>
    </location>
</feature>
<protein>
    <submittedName>
        <fullName evidence="2">Uncharacterized protein</fullName>
    </submittedName>
</protein>
<feature type="compositionally biased region" description="Polar residues" evidence="1">
    <location>
        <begin position="367"/>
        <end position="376"/>
    </location>
</feature>
<evidence type="ECO:0000256" key="1">
    <source>
        <dbReference type="SAM" id="MobiDB-lite"/>
    </source>
</evidence>
<feature type="compositionally biased region" description="Polar residues" evidence="1">
    <location>
        <begin position="1412"/>
        <end position="1430"/>
    </location>
</feature>
<feature type="region of interest" description="Disordered" evidence="1">
    <location>
        <begin position="770"/>
        <end position="789"/>
    </location>
</feature>
<feature type="region of interest" description="Disordered" evidence="1">
    <location>
        <begin position="676"/>
        <end position="703"/>
    </location>
</feature>
<keyword evidence="3" id="KW-1185">Reference proteome</keyword>